<gene>
    <name evidence="3" type="ORF">BBK82_29585</name>
</gene>
<keyword evidence="1 2" id="KW-0732">Signal</keyword>
<name>A0A1B2HPD1_9PSEU</name>
<dbReference type="Pfam" id="PF13517">
    <property type="entry name" value="FG-GAP_3"/>
    <property type="match status" value="1"/>
</dbReference>
<dbReference type="STRING" id="1586287.BBK82_29585"/>
<keyword evidence="4" id="KW-1185">Reference proteome</keyword>
<dbReference type="RefSeq" id="WP_065917924.1">
    <property type="nucleotide sequence ID" value="NZ_CP016793.1"/>
</dbReference>
<dbReference type="SUPFAM" id="SSF69318">
    <property type="entry name" value="Integrin alpha N-terminal domain"/>
    <property type="match status" value="1"/>
</dbReference>
<dbReference type="KEGG" id="led:BBK82_29585"/>
<dbReference type="PANTHER" id="PTHR44103:SF1">
    <property type="entry name" value="PROPROTEIN CONVERTASE P"/>
    <property type="match status" value="1"/>
</dbReference>
<feature type="signal peptide" evidence="2">
    <location>
        <begin position="1"/>
        <end position="27"/>
    </location>
</feature>
<evidence type="ECO:0000256" key="1">
    <source>
        <dbReference type="ARBA" id="ARBA00022729"/>
    </source>
</evidence>
<dbReference type="InterPro" id="IPR028994">
    <property type="entry name" value="Integrin_alpha_N"/>
</dbReference>
<reference evidence="3 4" key="1">
    <citation type="submission" date="2016-07" db="EMBL/GenBank/DDBJ databases">
        <title>Complete genome sequence of the Lentzea guizhouensis DHS C013.</title>
        <authorList>
            <person name="Cao C."/>
        </authorList>
    </citation>
    <scope>NUCLEOTIDE SEQUENCE [LARGE SCALE GENOMIC DNA]</scope>
    <source>
        <strain evidence="3 4">DHS C013</strain>
    </source>
</reference>
<dbReference type="InterPro" id="IPR013517">
    <property type="entry name" value="FG-GAP"/>
</dbReference>
<feature type="chain" id="PRO_5008538381" description="VCBS repeat-containing protein" evidence="2">
    <location>
        <begin position="28"/>
        <end position="468"/>
    </location>
</feature>
<evidence type="ECO:0000313" key="3">
    <source>
        <dbReference type="EMBL" id="ANZ39583.1"/>
    </source>
</evidence>
<dbReference type="PANTHER" id="PTHR44103">
    <property type="entry name" value="PROPROTEIN CONVERTASE P"/>
    <property type="match status" value="1"/>
</dbReference>
<sequence>MRTFIKKAAATGVISTALLTAGFTANAAPLGDRFSAAYNLHECVPGGPTAADHAAVTALKPQLQNTLKTSLDAYRVSCARAVVQQVKAQGYNPYAGAIAVSTIIVETGARNLDGGDRDSVGLFQQRDSWGSFQERMHPPTATGLFLKVMAARWPDGRWTKASIGDVAADVQRPAAEYRYRYGVEAADAVVITNYLWGGTTPGASLSGDTRAEIVKIETTGEARSWYNNLGFAPMPWGGDNQVVATGATDPARVRFADLSGDGKKEYIYIQENGEIRAWYNAQGFAPMPWGGDSQVIVTGATDPARVRFADLSGDGKAEYLYVQENGEVRSWYNAKGFAAMPWGGDSQVVVTGATEPARVHFADLSGDGKAEYSYVQTNGEVRSWYNAKGFAAMPWGGESRVIVTGATDPARVRLTDLSGDGKAEYAYVQDNGEIRAWYNNLGFAAMPWGGDSQVIGTGFTEPHRVLFA</sequence>
<dbReference type="Proteomes" id="UP000093053">
    <property type="component" value="Chromosome"/>
</dbReference>
<dbReference type="EMBL" id="CP016793">
    <property type="protein sequence ID" value="ANZ39583.1"/>
    <property type="molecule type" value="Genomic_DNA"/>
</dbReference>
<accession>A0A1B2HPD1</accession>
<dbReference type="OrthoDB" id="7671932at2"/>
<evidence type="ECO:0000313" key="4">
    <source>
        <dbReference type="Proteomes" id="UP000093053"/>
    </source>
</evidence>
<organism evidence="3 4">
    <name type="scientific">Lentzea guizhouensis</name>
    <dbReference type="NCBI Taxonomy" id="1586287"/>
    <lineage>
        <taxon>Bacteria</taxon>
        <taxon>Bacillati</taxon>
        <taxon>Actinomycetota</taxon>
        <taxon>Actinomycetes</taxon>
        <taxon>Pseudonocardiales</taxon>
        <taxon>Pseudonocardiaceae</taxon>
        <taxon>Lentzea</taxon>
    </lineage>
</organism>
<proteinExistence type="predicted"/>
<evidence type="ECO:0008006" key="5">
    <source>
        <dbReference type="Google" id="ProtNLM"/>
    </source>
</evidence>
<dbReference type="AlphaFoldDB" id="A0A1B2HPD1"/>
<evidence type="ECO:0000256" key="2">
    <source>
        <dbReference type="SAM" id="SignalP"/>
    </source>
</evidence>
<protein>
    <recommendedName>
        <fullName evidence="5">VCBS repeat-containing protein</fullName>
    </recommendedName>
</protein>